<reference evidence="4" key="1">
    <citation type="submission" date="2025-08" db="UniProtKB">
        <authorList>
            <consortium name="Ensembl"/>
        </authorList>
    </citation>
    <scope>IDENTIFICATION</scope>
</reference>
<dbReference type="InterPro" id="IPR029515">
    <property type="entry name" value="Liprin"/>
</dbReference>
<dbReference type="PANTHER" id="PTHR12587:SF14">
    <property type="entry name" value="AT31531P"/>
    <property type="match status" value="1"/>
</dbReference>
<dbReference type="Ensembl" id="ENSEBUT00000002343.1">
    <property type="protein sequence ID" value="ENSEBUP00000001998.1"/>
    <property type="gene ID" value="ENSEBUG00000001566.1"/>
</dbReference>
<dbReference type="GO" id="GO:0007528">
    <property type="term" value="P:neuromuscular junction development"/>
    <property type="evidence" value="ECO:0007669"/>
    <property type="project" value="TreeGrafter"/>
</dbReference>
<dbReference type="GeneTree" id="ENSGT00940000175988"/>
<dbReference type="InterPro" id="IPR058914">
    <property type="entry name" value="LIPB1/2_CC"/>
</dbReference>
<feature type="coiled-coil region" evidence="2">
    <location>
        <begin position="96"/>
        <end position="172"/>
    </location>
</feature>
<evidence type="ECO:0000313" key="4">
    <source>
        <dbReference type="Ensembl" id="ENSEBUP00000001998.1"/>
    </source>
</evidence>
<protein>
    <recommendedName>
        <fullName evidence="3">Liprin-beta-1/2 coiled-coil domain-containing protein</fullName>
    </recommendedName>
</protein>
<evidence type="ECO:0000259" key="3">
    <source>
        <dbReference type="Pfam" id="PF26022"/>
    </source>
</evidence>
<dbReference type="AlphaFoldDB" id="A0A8C4NF17"/>
<proteinExistence type="predicted"/>
<keyword evidence="2" id="KW-0175">Coiled coil</keyword>
<dbReference type="Pfam" id="PF26022">
    <property type="entry name" value="CC_Liprin_beta"/>
    <property type="match status" value="1"/>
</dbReference>
<evidence type="ECO:0000256" key="2">
    <source>
        <dbReference type="SAM" id="Coils"/>
    </source>
</evidence>
<feature type="domain" description="Liprin-beta-1/2 coiled-coil" evidence="3">
    <location>
        <begin position="87"/>
        <end position="176"/>
    </location>
</feature>
<keyword evidence="5" id="KW-1185">Reference proteome</keyword>
<reference evidence="4" key="2">
    <citation type="submission" date="2025-09" db="UniProtKB">
        <authorList>
            <consortium name="Ensembl"/>
        </authorList>
    </citation>
    <scope>IDENTIFICATION</scope>
</reference>
<name>A0A8C4NF17_EPTBU</name>
<organism evidence="4 5">
    <name type="scientific">Eptatretus burgeri</name>
    <name type="common">Inshore hagfish</name>
    <dbReference type="NCBI Taxonomy" id="7764"/>
    <lineage>
        <taxon>Eukaryota</taxon>
        <taxon>Metazoa</taxon>
        <taxon>Chordata</taxon>
        <taxon>Craniata</taxon>
        <taxon>Vertebrata</taxon>
        <taxon>Cyclostomata</taxon>
        <taxon>Myxini</taxon>
        <taxon>Myxiniformes</taxon>
        <taxon>Myxinidae</taxon>
        <taxon>Eptatretinae</taxon>
        <taxon>Eptatretus</taxon>
    </lineage>
</organism>
<evidence type="ECO:0000313" key="5">
    <source>
        <dbReference type="Proteomes" id="UP000694388"/>
    </source>
</evidence>
<dbReference type="PANTHER" id="PTHR12587">
    <property type="entry name" value="LAR INTERACTING PROTEIN LIP -RELATED PROTEIN"/>
    <property type="match status" value="1"/>
</dbReference>
<dbReference type="GO" id="GO:0048786">
    <property type="term" value="C:presynaptic active zone"/>
    <property type="evidence" value="ECO:0007669"/>
    <property type="project" value="TreeGrafter"/>
</dbReference>
<accession>A0A8C4NF17</accession>
<evidence type="ECO:0000256" key="1">
    <source>
        <dbReference type="ARBA" id="ARBA00022737"/>
    </source>
</evidence>
<sequence length="208" mass="24261">MWLCEEVGGGLSKHRWACGRNILQLLEELRAALELLHSEEQLEVLRSRVPNSTVMVLLHWLQKLLYPIESIVQIDGQERLEYDAYHDRLCQLETDRKSLKLQVSVLTDQVEAQEEKIRDLENCIEQQQQNMATAETMLEQELFQRTSLESQKLELMAEISSLKLNLTLLERDRSREPDIQVHQCSKRLIKQDFGARGESWCIKQNGFG</sequence>
<keyword evidence="1" id="KW-0677">Repeat</keyword>
<dbReference type="Proteomes" id="UP000694388">
    <property type="component" value="Unplaced"/>
</dbReference>